<gene>
    <name evidence="1" type="ORF">NCTC10975_02547</name>
</gene>
<organism evidence="1 2">
    <name type="scientific">Proteus mirabilis</name>
    <dbReference type="NCBI Taxonomy" id="584"/>
    <lineage>
        <taxon>Bacteria</taxon>
        <taxon>Pseudomonadati</taxon>
        <taxon>Pseudomonadota</taxon>
        <taxon>Gammaproteobacteria</taxon>
        <taxon>Enterobacterales</taxon>
        <taxon>Morganellaceae</taxon>
        <taxon>Proteus</taxon>
    </lineage>
</organism>
<sequence length="150" mass="17576">MAEKTKLAIHIAKKLRKCFDEYYNEIARNINFPFHAFPHNSCEGASALLGGVLSRKLNTEEIFIINIYSSTLSGEHYFVEFEELYYDLTFDQFKLGKGIIIAEEKEYLDSITTKSISRRKVIDFLNEFYLEGENHKFNTEQAIKNLMYHI</sequence>
<dbReference type="Proteomes" id="UP000251485">
    <property type="component" value="Unassembled WGS sequence"/>
</dbReference>
<dbReference type="EMBL" id="UAUE01000020">
    <property type="protein sequence ID" value="SPY96809.1"/>
    <property type="molecule type" value="Genomic_DNA"/>
</dbReference>
<dbReference type="AlphaFoldDB" id="A0A2X2DM75"/>
<proteinExistence type="predicted"/>
<protein>
    <submittedName>
        <fullName evidence="1">Uncharacterized protein</fullName>
    </submittedName>
</protein>
<accession>A0A2X2DM75</accession>
<dbReference type="OrthoDB" id="6897292at2"/>
<dbReference type="RefSeq" id="WP_017628829.1">
    <property type="nucleotide sequence ID" value="NZ_CAXOIZ010000016.1"/>
</dbReference>
<evidence type="ECO:0000313" key="2">
    <source>
        <dbReference type="Proteomes" id="UP000251485"/>
    </source>
</evidence>
<name>A0A2X2DM75_PROMI</name>
<evidence type="ECO:0000313" key="1">
    <source>
        <dbReference type="EMBL" id="SPY96809.1"/>
    </source>
</evidence>
<reference evidence="1 2" key="1">
    <citation type="submission" date="2018-06" db="EMBL/GenBank/DDBJ databases">
        <authorList>
            <consortium name="Pathogen Informatics"/>
            <person name="Doyle S."/>
        </authorList>
    </citation>
    <scope>NUCLEOTIDE SEQUENCE [LARGE SCALE GENOMIC DNA]</scope>
    <source>
        <strain evidence="1 2">NCTC10975</strain>
    </source>
</reference>